<evidence type="ECO:0000256" key="2">
    <source>
        <dbReference type="SAM" id="Phobius"/>
    </source>
</evidence>
<keyword evidence="2" id="KW-1133">Transmembrane helix</keyword>
<evidence type="ECO:0000313" key="3">
    <source>
        <dbReference type="EMBL" id="MBY22566.1"/>
    </source>
</evidence>
<reference evidence="3" key="1">
    <citation type="submission" date="2018-04" db="EMBL/GenBank/DDBJ databases">
        <title>Transcriptome of Schizaphis graminum biotype I.</title>
        <authorList>
            <person name="Scully E.D."/>
            <person name="Geib S.M."/>
            <person name="Palmer N.A."/>
            <person name="Koch K."/>
            <person name="Bradshaw J."/>
            <person name="Heng-Moss T."/>
            <person name="Sarath G."/>
        </authorList>
    </citation>
    <scope>NUCLEOTIDE SEQUENCE</scope>
</reference>
<feature type="compositionally biased region" description="Basic and acidic residues" evidence="1">
    <location>
        <begin position="129"/>
        <end position="146"/>
    </location>
</feature>
<proteinExistence type="predicted"/>
<accession>A0A2S2P0V4</accession>
<gene>
    <name evidence="3" type="ORF">g.65484</name>
</gene>
<feature type="region of interest" description="Disordered" evidence="1">
    <location>
        <begin position="65"/>
        <end position="146"/>
    </location>
</feature>
<keyword evidence="2" id="KW-0812">Transmembrane</keyword>
<keyword evidence="2" id="KW-0472">Membrane</keyword>
<feature type="transmembrane region" description="Helical" evidence="2">
    <location>
        <begin position="28"/>
        <end position="52"/>
    </location>
</feature>
<evidence type="ECO:0000256" key="1">
    <source>
        <dbReference type="SAM" id="MobiDB-lite"/>
    </source>
</evidence>
<feature type="compositionally biased region" description="Low complexity" evidence="1">
    <location>
        <begin position="82"/>
        <end position="92"/>
    </location>
</feature>
<organism evidence="3">
    <name type="scientific">Schizaphis graminum</name>
    <name type="common">Green bug aphid</name>
    <dbReference type="NCBI Taxonomy" id="13262"/>
    <lineage>
        <taxon>Eukaryota</taxon>
        <taxon>Metazoa</taxon>
        <taxon>Ecdysozoa</taxon>
        <taxon>Arthropoda</taxon>
        <taxon>Hexapoda</taxon>
        <taxon>Insecta</taxon>
        <taxon>Pterygota</taxon>
        <taxon>Neoptera</taxon>
        <taxon>Paraneoptera</taxon>
        <taxon>Hemiptera</taxon>
        <taxon>Sternorrhyncha</taxon>
        <taxon>Aphidomorpha</taxon>
        <taxon>Aphidoidea</taxon>
        <taxon>Aphididae</taxon>
        <taxon>Aphidini</taxon>
        <taxon>Schizaphis</taxon>
    </lineage>
</organism>
<sequence>MHESRASRYLGAGRDDGLDDPRFSVLTILYNIIIIIIVIIIIFVRVCALSGYDDLTTGQSDRHWRAHTNVPCDSGRERSKKPPTTAKAAAAYTPPPPRGDLPFSSPVRFLLRHSRETGCSAARGKRARRADGGRGGRGEERRGKTH</sequence>
<name>A0A2S2P0V4_SCHGA</name>
<protein>
    <submittedName>
        <fullName evidence="3">Uncharacterized protein</fullName>
    </submittedName>
</protein>
<dbReference type="AlphaFoldDB" id="A0A2S2P0V4"/>
<dbReference type="EMBL" id="GGMR01009947">
    <property type="protein sequence ID" value="MBY22566.1"/>
    <property type="molecule type" value="Transcribed_RNA"/>
</dbReference>